<accession>A0ABN9KR07</accession>
<dbReference type="InterPro" id="IPR029681">
    <property type="entry name" value="CCDC157"/>
</dbReference>
<comment type="caution">
    <text evidence="3">The sequence shown here is derived from an EMBL/GenBank/DDBJ whole genome shotgun (WGS) entry which is preliminary data.</text>
</comment>
<feature type="coiled-coil region" evidence="1">
    <location>
        <begin position="302"/>
        <end position="336"/>
    </location>
</feature>
<keyword evidence="1" id="KW-0175">Coiled coil</keyword>
<feature type="compositionally biased region" description="Basic and acidic residues" evidence="2">
    <location>
        <begin position="1"/>
        <end position="19"/>
    </location>
</feature>
<dbReference type="SUPFAM" id="SSF90257">
    <property type="entry name" value="Myosin rod fragments"/>
    <property type="match status" value="1"/>
</dbReference>
<feature type="compositionally biased region" description="Low complexity" evidence="2">
    <location>
        <begin position="354"/>
        <end position="366"/>
    </location>
</feature>
<keyword evidence="4" id="KW-1185">Reference proteome</keyword>
<evidence type="ECO:0000256" key="1">
    <source>
        <dbReference type="SAM" id="Coils"/>
    </source>
</evidence>
<dbReference type="Proteomes" id="UP001176940">
    <property type="component" value="Unassembled WGS sequence"/>
</dbReference>
<dbReference type="PANTHER" id="PTHR43696:SF9">
    <property type="entry name" value="COILED-COIL DOMAIN-CONTAINING PROTEIN 157"/>
    <property type="match status" value="1"/>
</dbReference>
<evidence type="ECO:0000313" key="4">
    <source>
        <dbReference type="Proteomes" id="UP001176940"/>
    </source>
</evidence>
<protein>
    <submittedName>
        <fullName evidence="3">Uncharacterized protein</fullName>
    </submittedName>
</protein>
<evidence type="ECO:0000313" key="3">
    <source>
        <dbReference type="EMBL" id="CAJ0915841.1"/>
    </source>
</evidence>
<proteinExistence type="predicted"/>
<reference evidence="3" key="1">
    <citation type="submission" date="2023-07" db="EMBL/GenBank/DDBJ databases">
        <authorList>
            <person name="Stuckert A."/>
        </authorList>
    </citation>
    <scope>NUCLEOTIDE SEQUENCE</scope>
</reference>
<name>A0ABN9KR07_9NEOB</name>
<feature type="region of interest" description="Disordered" evidence="2">
    <location>
        <begin position="354"/>
        <end position="403"/>
    </location>
</feature>
<organism evidence="3 4">
    <name type="scientific">Ranitomeya imitator</name>
    <name type="common">mimic poison frog</name>
    <dbReference type="NCBI Taxonomy" id="111125"/>
    <lineage>
        <taxon>Eukaryota</taxon>
        <taxon>Metazoa</taxon>
        <taxon>Chordata</taxon>
        <taxon>Craniata</taxon>
        <taxon>Vertebrata</taxon>
        <taxon>Euteleostomi</taxon>
        <taxon>Amphibia</taxon>
        <taxon>Batrachia</taxon>
        <taxon>Anura</taxon>
        <taxon>Neobatrachia</taxon>
        <taxon>Hyloidea</taxon>
        <taxon>Dendrobatidae</taxon>
        <taxon>Dendrobatinae</taxon>
        <taxon>Ranitomeya</taxon>
    </lineage>
</organism>
<sequence length="516" mass="56777">MYNFHSHENTEKSLNEKAKQKSLSQQLDRLSQECETLRGNLEEADEERAKLEELIQQIQGKEEKLRHQMKEQQDTIKTLRQEKTMLEASVADVTGRLTELQGCLQEQKDREKLLDGNQGKHRPAKAVFFMALPTAAGATQTSGASRPKREAPLLLSAAIFLHLRNGAGFLTAVTVTAELTEALRGLRTLTPSQGTQEQDLGKLNPPVLTTASAEAAVFPSRQGLALGQWEAFRQKCIHLRTPGVDQMASRLNAKDFNKTDCFKIILKILQLNSETSFNAPHDPVCLGSCCLALAAPGTGDITEDMEKQLQANSIRISILEEENSKLRISLHRLGERCKEGALKVIPQSRLWTLPTTTEPLSPEPQLQSSERSSAKKPPSPKLNAVTLPKDTMKSPNIDQPERKGAQHSLNLVTFPPENSPIAAYARARQVKGRNRTPSSDRFFLSVCPGNPASLIGRGLVASTNQRRAQHGDDDVIKVASTNQRRAQSAANSPRPISDGHSIDVDVIMVAMATMMS</sequence>
<feature type="region of interest" description="Disordered" evidence="2">
    <location>
        <begin position="1"/>
        <end position="26"/>
    </location>
</feature>
<evidence type="ECO:0000256" key="2">
    <source>
        <dbReference type="SAM" id="MobiDB-lite"/>
    </source>
</evidence>
<dbReference type="EMBL" id="CAUEEQ010000098">
    <property type="protein sequence ID" value="CAJ0915841.1"/>
    <property type="molecule type" value="Genomic_DNA"/>
</dbReference>
<gene>
    <name evidence="3" type="ORF">RIMI_LOCUS117479</name>
</gene>
<dbReference type="PANTHER" id="PTHR43696">
    <property type="entry name" value="COILED-COIL DOMAIN-CONTAINING PROTEIN 157"/>
    <property type="match status" value="1"/>
</dbReference>